<comment type="caution">
    <text evidence="2">The sequence shown here is derived from an EMBL/GenBank/DDBJ whole genome shotgun (WGS) entry which is preliminary data.</text>
</comment>
<dbReference type="NCBIfam" id="TIGR02532">
    <property type="entry name" value="IV_pilin_GFxxxE"/>
    <property type="match status" value="1"/>
</dbReference>
<dbReference type="PROSITE" id="PS00409">
    <property type="entry name" value="PROKAR_NTER_METHYL"/>
    <property type="match status" value="1"/>
</dbReference>
<dbReference type="Pfam" id="PF07963">
    <property type="entry name" value="N_methyl"/>
    <property type="match status" value="1"/>
</dbReference>
<keyword evidence="3" id="KW-1185">Reference proteome</keyword>
<evidence type="ECO:0000313" key="3">
    <source>
        <dbReference type="Proteomes" id="UP001201273"/>
    </source>
</evidence>
<organism evidence="2 3">
    <name type="scientific">Motilimonas cestriensis</name>
    <dbReference type="NCBI Taxonomy" id="2742685"/>
    <lineage>
        <taxon>Bacteria</taxon>
        <taxon>Pseudomonadati</taxon>
        <taxon>Pseudomonadota</taxon>
        <taxon>Gammaproteobacteria</taxon>
        <taxon>Alteromonadales</taxon>
        <taxon>Alteromonadales genera incertae sedis</taxon>
        <taxon>Motilimonas</taxon>
    </lineage>
</organism>
<feature type="transmembrane region" description="Helical" evidence="1">
    <location>
        <begin position="12"/>
        <end position="33"/>
    </location>
</feature>
<evidence type="ECO:0000313" key="2">
    <source>
        <dbReference type="EMBL" id="MCE2595426.1"/>
    </source>
</evidence>
<accession>A0ABS8W8U0</accession>
<dbReference type="Proteomes" id="UP001201273">
    <property type="component" value="Unassembled WGS sequence"/>
</dbReference>
<protein>
    <submittedName>
        <fullName evidence="2">Prepilin-type N-terminal cleavage/methylation domain-containing protein</fullName>
    </submittedName>
</protein>
<proteinExistence type="predicted"/>
<keyword evidence="1" id="KW-0472">Membrane</keyword>
<sequence length="176" mass="18759">MTSIAGFTLIELLIAMLLGLVLVLACSSVYGSLKNTLNTTKSLSEAQESLRGAFNLISRSVRQGDSIGISTLNSQGELLVTYQDINAGDQVLSCLGNTRSNGTSDRFYYNKGLYCDDGIGNQLIALNVEKFQLQAVGTEGVNVSIKVTGMPTNMGTNGLTFTVALRQKILARITAP</sequence>
<keyword evidence="1" id="KW-1133">Transmembrane helix</keyword>
<gene>
    <name evidence="2" type="ORF">K6Y31_11420</name>
</gene>
<name>A0ABS8W8U0_9GAMM</name>
<dbReference type="InterPro" id="IPR012902">
    <property type="entry name" value="N_methyl_site"/>
</dbReference>
<dbReference type="EMBL" id="JAIMJA010000010">
    <property type="protein sequence ID" value="MCE2595426.1"/>
    <property type="molecule type" value="Genomic_DNA"/>
</dbReference>
<evidence type="ECO:0000256" key="1">
    <source>
        <dbReference type="SAM" id="Phobius"/>
    </source>
</evidence>
<keyword evidence="1" id="KW-0812">Transmembrane</keyword>
<reference evidence="2 3" key="1">
    <citation type="journal article" date="2022" name="Environ. Microbiol. Rep.">
        <title>Eco-phylogenetic analyses reveal divergent evolution of vitamin B12 metabolism in the marine bacterial family 'Psychromonadaceae'.</title>
        <authorList>
            <person name="Jin X."/>
            <person name="Yang Y."/>
            <person name="Cao H."/>
            <person name="Gao B."/>
            <person name="Zhao Z."/>
        </authorList>
    </citation>
    <scope>NUCLEOTIDE SEQUENCE [LARGE SCALE GENOMIC DNA]</scope>
    <source>
        <strain evidence="2 3">MKS20</strain>
    </source>
</reference>